<dbReference type="Proteomes" id="UP000783934">
    <property type="component" value="Unassembled WGS sequence"/>
</dbReference>
<evidence type="ECO:0000256" key="2">
    <source>
        <dbReference type="ARBA" id="ARBA00022692"/>
    </source>
</evidence>
<dbReference type="InterPro" id="IPR007452">
    <property type="entry name" value="TamB_C"/>
</dbReference>
<evidence type="ECO:0000313" key="9">
    <source>
        <dbReference type="Proteomes" id="UP000783934"/>
    </source>
</evidence>
<comment type="caution">
    <text evidence="8">The sequence shown here is derived from an EMBL/GenBank/DDBJ whole genome shotgun (WGS) entry which is preliminary data.</text>
</comment>
<evidence type="ECO:0000256" key="5">
    <source>
        <dbReference type="SAM" id="MobiDB-lite"/>
    </source>
</evidence>
<organism evidence="8 9">
    <name type="scientific">Paenalcaligenes hominis</name>
    <dbReference type="NCBI Taxonomy" id="643674"/>
    <lineage>
        <taxon>Bacteria</taxon>
        <taxon>Pseudomonadati</taxon>
        <taxon>Pseudomonadota</taxon>
        <taxon>Betaproteobacteria</taxon>
        <taxon>Burkholderiales</taxon>
        <taxon>Alcaligenaceae</taxon>
        <taxon>Paenalcaligenes</taxon>
    </lineage>
</organism>
<keyword evidence="2 6" id="KW-0812">Transmembrane</keyword>
<feature type="transmembrane region" description="Helical" evidence="6">
    <location>
        <begin position="12"/>
        <end position="33"/>
    </location>
</feature>
<dbReference type="RefSeq" id="WP_167660975.1">
    <property type="nucleotide sequence ID" value="NZ_BMCQ01000001.1"/>
</dbReference>
<sequence length="1205" mass="132164">MKLGRIFRQVMFWTVPIVATILVIVTGFVYWLVATPTGTRWLIHTAASQFDGETQGVRGSLWHGLELEHIHLKLPNQLTVELDSAAVKVDWPRVWHHRELRIEHLTAEKVAVWMDGVPVDEPPSTEPFTMPDLPVTVRLDELYVGSVFFSQHGEVLPVDLSQLQLRASADLTQEKAHIELHQAHAGYEDMQLDLHGQAELAPIAAPWHSQAQLQATIHSDQASSQICVNQYLPAHWQTTAKPTTAQKSADSTVPEANSTSVPADCRVEVSAQWNGSLEQGQLSLQGAGQGLHLQAQSDLELDHAFPLRDTFIDLVLPDESGVQARLDWSHSAEQPNTEHVKGTIHVNRFDVGAWIPNQDLPAVLSFDSSYDVVLSQGGRQLDAAKIKLTIKPGSRWNNEDVAGHVIADVGRLELENQPVLWQAYYVENSDIDLKLGANSVLLKGAFGLKEHALKVNVDLPDMAQIWPDLDTIGPTKLDAELKGTLHEHALEAKLLHVLEGEKAKEGELGVGPVEAALALTGIWDMNTQTPSWRGQIQPLKLDHAGLHVQVADRIPINVQLPAAEQQLNVEVGAFTLRSEIDNYALLQLQHQKTQWSPAGFQTQGRAPDVILSEERVQRVMKLLNLEEPESAHGGVIDKRKQKVAKGQDLHLQLDWNVGLKEALQGRIQLKRLAGDILVPADPPFLLGLTKTEALITLTPQGGAGRSVIQAELDVQTQDKGYIKATGNTPIYYTAAQGIHVRDADRKELVLNAHMDDLAWTSLFLQDKLVLGGALDANLRIQSTPNGSFTSSGTMQGKNLKVVRLDDGVRLLDGTLKASLNNNRFELERLYFPAVLRVEPKEWRTATWIKENPDAKGGGVTVSGYWELDQNRGDFDVKLYRYPILQRADRYAMVTGDIHLNAALPHITLSGKITADAGWFNLDMLGGIPTVDSDVIVVRSTDPVKEEDENSAPLDMTMNLEVDLGPRFYLTGYGVNSGLVGSMQIQMLNDQLTALGALNTRGGAIEVYGQRLQLRRGTVTFQGDIANPILDIQALRTGLSVQAGVKVGGTARRPKIDLISVPDVSELEKLSWLLFGHGPDDGGDIALLFSVGTSFLGGGEPFYRRFGIDELSMRSGELGGAGSILPATSVASSPENEISAVERRFIEASKTLSNGVKLSVRQALADTGTVGRVSYRLSRRLTAEVSVGTISGLALVYRWFSRDDPE</sequence>
<keyword evidence="3 6" id="KW-1133">Transmembrane helix</keyword>
<dbReference type="Pfam" id="PF04357">
    <property type="entry name" value="TamB"/>
    <property type="match status" value="1"/>
</dbReference>
<evidence type="ECO:0000256" key="3">
    <source>
        <dbReference type="ARBA" id="ARBA00022989"/>
    </source>
</evidence>
<feature type="region of interest" description="Disordered" evidence="5">
    <location>
        <begin position="242"/>
        <end position="261"/>
    </location>
</feature>
<dbReference type="PANTHER" id="PTHR36985">
    <property type="entry name" value="TRANSLOCATION AND ASSEMBLY MODULE SUBUNIT TAMB"/>
    <property type="match status" value="1"/>
</dbReference>
<evidence type="ECO:0000256" key="4">
    <source>
        <dbReference type="ARBA" id="ARBA00023136"/>
    </source>
</evidence>
<protein>
    <submittedName>
        <fullName evidence="8">Translocation and assembly module TamB</fullName>
    </submittedName>
</protein>
<evidence type="ECO:0000256" key="1">
    <source>
        <dbReference type="ARBA" id="ARBA00004167"/>
    </source>
</evidence>
<proteinExistence type="predicted"/>
<comment type="subcellular location">
    <subcellularLocation>
        <location evidence="1">Membrane</location>
        <topology evidence="1">Single-pass membrane protein</topology>
    </subcellularLocation>
</comment>
<evidence type="ECO:0000256" key="6">
    <source>
        <dbReference type="SAM" id="Phobius"/>
    </source>
</evidence>
<keyword evidence="4 6" id="KW-0472">Membrane</keyword>
<reference evidence="8 9" key="1">
    <citation type="submission" date="2020-03" db="EMBL/GenBank/DDBJ databases">
        <title>Genomic Encyclopedia of Type Strains, Phase IV (KMG-IV): sequencing the most valuable type-strain genomes for metagenomic binning, comparative biology and taxonomic classification.</title>
        <authorList>
            <person name="Goeker M."/>
        </authorList>
    </citation>
    <scope>NUCLEOTIDE SEQUENCE [LARGE SCALE GENOMIC DNA]</scope>
    <source>
        <strain evidence="8 9">DSM 26613</strain>
    </source>
</reference>
<name>A0ABX0WQA4_9BURK</name>
<accession>A0ABX0WQA4</accession>
<keyword evidence="9" id="KW-1185">Reference proteome</keyword>
<gene>
    <name evidence="8" type="ORF">GGR41_001077</name>
</gene>
<dbReference type="EMBL" id="JAATIZ010000002">
    <property type="protein sequence ID" value="NJB64848.1"/>
    <property type="molecule type" value="Genomic_DNA"/>
</dbReference>
<evidence type="ECO:0000313" key="8">
    <source>
        <dbReference type="EMBL" id="NJB64848.1"/>
    </source>
</evidence>
<evidence type="ECO:0000259" key="7">
    <source>
        <dbReference type="Pfam" id="PF04357"/>
    </source>
</evidence>
<feature type="domain" description="Translocation and assembly module TamB C-terminal" evidence="7">
    <location>
        <begin position="853"/>
        <end position="1197"/>
    </location>
</feature>
<dbReference type="PANTHER" id="PTHR36985:SF1">
    <property type="entry name" value="TRANSLOCATION AND ASSEMBLY MODULE SUBUNIT TAMB"/>
    <property type="match status" value="1"/>
</dbReference>